<dbReference type="RefSeq" id="WP_314000141.1">
    <property type="nucleotide sequence ID" value="NZ_JASJOT010000017.1"/>
</dbReference>
<keyword evidence="2" id="KW-1133">Transmembrane helix</keyword>
<gene>
    <name evidence="3" type="ORF">QNI19_22910</name>
</gene>
<protein>
    <submittedName>
        <fullName evidence="3">Uncharacterized protein</fullName>
    </submittedName>
</protein>
<evidence type="ECO:0000313" key="3">
    <source>
        <dbReference type="EMBL" id="MDJ1495804.1"/>
    </source>
</evidence>
<keyword evidence="2" id="KW-0472">Membrane</keyword>
<comment type="caution">
    <text evidence="3">The sequence shown here is derived from an EMBL/GenBank/DDBJ whole genome shotgun (WGS) entry which is preliminary data.</text>
</comment>
<evidence type="ECO:0000313" key="4">
    <source>
        <dbReference type="Proteomes" id="UP001228581"/>
    </source>
</evidence>
<accession>A0ABT7CT38</accession>
<feature type="region of interest" description="Disordered" evidence="1">
    <location>
        <begin position="1"/>
        <end position="24"/>
    </location>
</feature>
<proteinExistence type="predicted"/>
<evidence type="ECO:0000256" key="1">
    <source>
        <dbReference type="SAM" id="MobiDB-lite"/>
    </source>
</evidence>
<keyword evidence="4" id="KW-1185">Reference proteome</keyword>
<feature type="transmembrane region" description="Helical" evidence="2">
    <location>
        <begin position="68"/>
        <end position="91"/>
    </location>
</feature>
<evidence type="ECO:0000256" key="2">
    <source>
        <dbReference type="SAM" id="Phobius"/>
    </source>
</evidence>
<feature type="transmembrane region" description="Helical" evidence="2">
    <location>
        <begin position="38"/>
        <end position="56"/>
    </location>
</feature>
<dbReference type="Proteomes" id="UP001228581">
    <property type="component" value="Unassembled WGS sequence"/>
</dbReference>
<feature type="transmembrane region" description="Helical" evidence="2">
    <location>
        <begin position="144"/>
        <end position="163"/>
    </location>
</feature>
<feature type="compositionally biased region" description="Basic and acidic residues" evidence="1">
    <location>
        <begin position="9"/>
        <end position="24"/>
    </location>
</feature>
<feature type="transmembrane region" description="Helical" evidence="2">
    <location>
        <begin position="116"/>
        <end position="138"/>
    </location>
</feature>
<dbReference type="EMBL" id="JASJOT010000017">
    <property type="protein sequence ID" value="MDJ1495804.1"/>
    <property type="molecule type" value="Genomic_DNA"/>
</dbReference>
<name>A0ABT7CT38_9BACT</name>
<sequence length="182" mass="21000">MDIESLKSNWDKSKGNPKQESELEQMTRIKQHPALKKIRLRLLLESVLLVCVLLIYRDWFDGATKPLYINILLGASISLFILNDVLSYLAIKNPVMSGTIKTSVEKHIVTLKRLSVFSLLASAIYSAFLLSFLTSTIHFTTVKYFMLTGIICAMLILLYVSYWQWRKRIRSFSEILEEFTEA</sequence>
<organism evidence="3 4">
    <name type="scientific">Xanthocytophaga flava</name>
    <dbReference type="NCBI Taxonomy" id="3048013"/>
    <lineage>
        <taxon>Bacteria</taxon>
        <taxon>Pseudomonadati</taxon>
        <taxon>Bacteroidota</taxon>
        <taxon>Cytophagia</taxon>
        <taxon>Cytophagales</taxon>
        <taxon>Rhodocytophagaceae</taxon>
        <taxon>Xanthocytophaga</taxon>
    </lineage>
</organism>
<reference evidence="3 4" key="1">
    <citation type="submission" date="2023-05" db="EMBL/GenBank/DDBJ databases">
        <authorList>
            <person name="Zhang X."/>
        </authorList>
    </citation>
    <scope>NUCLEOTIDE SEQUENCE [LARGE SCALE GENOMIC DNA]</scope>
    <source>
        <strain evidence="3 4">DM2B3-1</strain>
    </source>
</reference>
<keyword evidence="2" id="KW-0812">Transmembrane</keyword>